<accession>A0ABV4P7X6</accession>
<evidence type="ECO:0000313" key="3">
    <source>
        <dbReference type="Proteomes" id="UP001569428"/>
    </source>
</evidence>
<organism evidence="2 3">
    <name type="scientific">Microbulbifer epialgicus</name>
    <dbReference type="NCBI Taxonomy" id="393907"/>
    <lineage>
        <taxon>Bacteria</taxon>
        <taxon>Pseudomonadati</taxon>
        <taxon>Pseudomonadota</taxon>
        <taxon>Gammaproteobacteria</taxon>
        <taxon>Cellvibrionales</taxon>
        <taxon>Microbulbiferaceae</taxon>
        <taxon>Microbulbifer</taxon>
    </lineage>
</organism>
<sequence length="431" mass="49950">MDTKGCCNIPRELFDWITFLTQSIPARSIRTFIELLLGAMLTPAGFVTEAYLILDMRNHWTSYYKWLQKGKWSWLALVNQFARLLISLHRDDVIHLAIDDTLTLRASKKAPASQIHHQHGNKPNLAKFVRGQCFVSLALVVKRGAQQFVAIPLLNRLSPSAGNSGKLRAAQVLIRAIYKRFLGKSVRILMDSWYMRRSLIESLQGYGFEVIGQVRIDTRLCDTPAPRKPGQRGRNRKYGEPYNKGRIAHLKRTEVTLWLHGREQKIRYRSKVLMARFLGGQLIRAVWCEYWDEKRQCWKAARLLLSTNTSLKVEEVIESYSRRWAIETLFHELKQSWGLKEAWQQTRQVLSRWIHITSIGYGLIQLLTIVGGDSAKNLSQISPWRSRQPITAGRIRQGLVRQLRHVYVRGWWNATCRKFEPPNKEYLSASG</sequence>
<feature type="domain" description="Transposase IS701-like DDE" evidence="1">
    <location>
        <begin position="22"/>
        <end position="243"/>
    </location>
</feature>
<proteinExistence type="predicted"/>
<dbReference type="RefSeq" id="WP_371841899.1">
    <property type="nucleotide sequence ID" value="NZ_JBGMEK010000217.1"/>
</dbReference>
<dbReference type="InterPro" id="IPR038721">
    <property type="entry name" value="IS701-like_DDE_dom"/>
</dbReference>
<evidence type="ECO:0000313" key="2">
    <source>
        <dbReference type="EMBL" id="MFA0814054.1"/>
    </source>
</evidence>
<comment type="caution">
    <text evidence="2">The sequence shown here is derived from an EMBL/GenBank/DDBJ whole genome shotgun (WGS) entry which is preliminary data.</text>
</comment>
<reference evidence="2 3" key="1">
    <citation type="submission" date="2024-08" db="EMBL/GenBank/DDBJ databases">
        <authorList>
            <person name="Ishaq N."/>
        </authorList>
    </citation>
    <scope>NUCLEOTIDE SEQUENCE [LARGE SCALE GENOMIC DNA]</scope>
    <source>
        <strain evidence="2 3">DSM 18651</strain>
    </source>
</reference>
<keyword evidence="3" id="KW-1185">Reference proteome</keyword>
<protein>
    <submittedName>
        <fullName evidence="2">Transposase</fullName>
    </submittedName>
</protein>
<dbReference type="Pfam" id="PF13546">
    <property type="entry name" value="DDE_5"/>
    <property type="match status" value="1"/>
</dbReference>
<gene>
    <name evidence="2" type="ORF">ACCI49_24620</name>
</gene>
<dbReference type="Proteomes" id="UP001569428">
    <property type="component" value="Unassembled WGS sequence"/>
</dbReference>
<dbReference type="EMBL" id="JBGMEK010000217">
    <property type="protein sequence ID" value="MFA0814054.1"/>
    <property type="molecule type" value="Genomic_DNA"/>
</dbReference>
<dbReference type="SUPFAM" id="SSF53098">
    <property type="entry name" value="Ribonuclease H-like"/>
    <property type="match status" value="1"/>
</dbReference>
<name>A0ABV4P7X6_9GAMM</name>
<evidence type="ECO:0000259" key="1">
    <source>
        <dbReference type="Pfam" id="PF13546"/>
    </source>
</evidence>
<dbReference type="InterPro" id="IPR012337">
    <property type="entry name" value="RNaseH-like_sf"/>
</dbReference>